<name>A0A8I2Z083_9AGAM</name>
<sequence length="156" mass="17734">MLSSSVHLLLALGLVCLLRFIYLRISALFALWHVPGPKPHSWLWGEEQILYHDSPGSHHVEWHRRFGQVVRFSGAFGHQLLSITDPRAISYIVGEGTYQFPKPGGVRTWFHLLLGKGILWVEGDIVPYHHSVHPDPLSTGKEAHERQRRSVAPALR</sequence>
<dbReference type="Proteomes" id="UP000683000">
    <property type="component" value="Unassembled WGS sequence"/>
</dbReference>
<dbReference type="Gene3D" id="1.10.630.10">
    <property type="entry name" value="Cytochrome P450"/>
    <property type="match status" value="1"/>
</dbReference>
<dbReference type="SUPFAM" id="SSF48264">
    <property type="entry name" value="Cytochrome P450"/>
    <property type="match status" value="1"/>
</dbReference>
<dbReference type="GO" id="GO:0020037">
    <property type="term" value="F:heme binding"/>
    <property type="evidence" value="ECO:0007669"/>
    <property type="project" value="InterPro"/>
</dbReference>
<dbReference type="GO" id="GO:0005506">
    <property type="term" value="F:iron ion binding"/>
    <property type="evidence" value="ECO:0007669"/>
    <property type="project" value="InterPro"/>
</dbReference>
<dbReference type="InterPro" id="IPR036396">
    <property type="entry name" value="Cyt_P450_sf"/>
</dbReference>
<proteinExistence type="predicted"/>
<dbReference type="EMBL" id="JAGFBS010000002">
    <property type="protein sequence ID" value="KAG6381374.1"/>
    <property type="molecule type" value="Genomic_DNA"/>
</dbReference>
<gene>
    <name evidence="2" type="ORF">JVT61DRAFT_5788</name>
</gene>
<evidence type="ECO:0000313" key="2">
    <source>
        <dbReference type="EMBL" id="KAG6381374.1"/>
    </source>
</evidence>
<comment type="caution">
    <text evidence="2">The sequence shown here is derived from an EMBL/GenBank/DDBJ whole genome shotgun (WGS) entry which is preliminary data.</text>
</comment>
<feature type="region of interest" description="Disordered" evidence="1">
    <location>
        <begin position="136"/>
        <end position="156"/>
    </location>
</feature>
<evidence type="ECO:0000313" key="3">
    <source>
        <dbReference type="Proteomes" id="UP000683000"/>
    </source>
</evidence>
<dbReference type="GO" id="GO:0016705">
    <property type="term" value="F:oxidoreductase activity, acting on paired donors, with incorporation or reduction of molecular oxygen"/>
    <property type="evidence" value="ECO:0007669"/>
    <property type="project" value="InterPro"/>
</dbReference>
<dbReference type="OrthoDB" id="1470350at2759"/>
<accession>A0A8I2Z083</accession>
<organism evidence="2 3">
    <name type="scientific">Boletus reticuloceps</name>
    <dbReference type="NCBI Taxonomy" id="495285"/>
    <lineage>
        <taxon>Eukaryota</taxon>
        <taxon>Fungi</taxon>
        <taxon>Dikarya</taxon>
        <taxon>Basidiomycota</taxon>
        <taxon>Agaricomycotina</taxon>
        <taxon>Agaricomycetes</taxon>
        <taxon>Agaricomycetidae</taxon>
        <taxon>Boletales</taxon>
        <taxon>Boletineae</taxon>
        <taxon>Boletaceae</taxon>
        <taxon>Boletoideae</taxon>
        <taxon>Boletus</taxon>
    </lineage>
</organism>
<protein>
    <submittedName>
        <fullName evidence="2">Uncharacterized protein</fullName>
    </submittedName>
</protein>
<dbReference type="AlphaFoldDB" id="A0A8I2Z083"/>
<dbReference type="GO" id="GO:0004497">
    <property type="term" value="F:monooxygenase activity"/>
    <property type="evidence" value="ECO:0007669"/>
    <property type="project" value="InterPro"/>
</dbReference>
<keyword evidence="3" id="KW-1185">Reference proteome</keyword>
<reference evidence="2" key="1">
    <citation type="submission" date="2021-03" db="EMBL/GenBank/DDBJ databases">
        <title>Evolutionary innovations through gain and loss of genes in the ectomycorrhizal Boletales.</title>
        <authorList>
            <person name="Wu G."/>
            <person name="Miyauchi S."/>
            <person name="Morin E."/>
            <person name="Yang Z.-L."/>
            <person name="Xu J."/>
            <person name="Martin F.M."/>
        </authorList>
    </citation>
    <scope>NUCLEOTIDE SEQUENCE</scope>
    <source>
        <strain evidence="2">BR01</strain>
    </source>
</reference>
<evidence type="ECO:0000256" key="1">
    <source>
        <dbReference type="SAM" id="MobiDB-lite"/>
    </source>
</evidence>